<dbReference type="AlphaFoldDB" id="A0A9N9E5V8"/>
<gene>
    <name evidence="2" type="ORF">ALEPTO_LOCUS10451</name>
</gene>
<sequence length="132" mass="15122">MSHWYYPKLRYYLNIDLQVRIQHAVSWTIVNLPSLNTILSFSQGKAKHKLCADCNKRFCIKTLGKDYCVGAKPGTGIGDDIEFPEKCGDQLTATCFQRDSYKDEIIVWLYIALTASLLVFALLKPLVKGWWT</sequence>
<feature type="transmembrane region" description="Helical" evidence="1">
    <location>
        <begin position="105"/>
        <end position="123"/>
    </location>
</feature>
<keyword evidence="1" id="KW-1133">Transmembrane helix</keyword>
<protein>
    <submittedName>
        <fullName evidence="2">6516_t:CDS:1</fullName>
    </submittedName>
</protein>
<dbReference type="OrthoDB" id="2142503at2759"/>
<accession>A0A9N9E5V8</accession>
<evidence type="ECO:0000313" key="2">
    <source>
        <dbReference type="EMBL" id="CAG8665805.1"/>
    </source>
</evidence>
<keyword evidence="1" id="KW-0472">Membrane</keyword>
<keyword evidence="3" id="KW-1185">Reference proteome</keyword>
<feature type="non-terminal residue" evidence="2">
    <location>
        <position position="1"/>
    </location>
</feature>
<keyword evidence="1" id="KW-0812">Transmembrane</keyword>
<evidence type="ECO:0000256" key="1">
    <source>
        <dbReference type="SAM" id="Phobius"/>
    </source>
</evidence>
<reference evidence="2" key="1">
    <citation type="submission" date="2021-06" db="EMBL/GenBank/DDBJ databases">
        <authorList>
            <person name="Kallberg Y."/>
            <person name="Tangrot J."/>
            <person name="Rosling A."/>
        </authorList>
    </citation>
    <scope>NUCLEOTIDE SEQUENCE</scope>
    <source>
        <strain evidence="2">FL130A</strain>
    </source>
</reference>
<proteinExistence type="predicted"/>
<dbReference type="Proteomes" id="UP000789508">
    <property type="component" value="Unassembled WGS sequence"/>
</dbReference>
<name>A0A9N9E5V8_9GLOM</name>
<dbReference type="PANTHER" id="PTHR36854:SF1">
    <property type="entry name" value="TRANSMEMBRANE PROTEIN"/>
    <property type="match status" value="1"/>
</dbReference>
<organism evidence="2 3">
    <name type="scientific">Ambispora leptoticha</name>
    <dbReference type="NCBI Taxonomy" id="144679"/>
    <lineage>
        <taxon>Eukaryota</taxon>
        <taxon>Fungi</taxon>
        <taxon>Fungi incertae sedis</taxon>
        <taxon>Mucoromycota</taxon>
        <taxon>Glomeromycotina</taxon>
        <taxon>Glomeromycetes</taxon>
        <taxon>Archaeosporales</taxon>
        <taxon>Ambisporaceae</taxon>
        <taxon>Ambispora</taxon>
    </lineage>
</organism>
<dbReference type="PANTHER" id="PTHR36854">
    <property type="entry name" value="CHROMOSOME 9, WHOLE GENOME SHOTGUN SEQUENCE"/>
    <property type="match status" value="1"/>
</dbReference>
<dbReference type="EMBL" id="CAJVPS010011598">
    <property type="protein sequence ID" value="CAG8665805.1"/>
    <property type="molecule type" value="Genomic_DNA"/>
</dbReference>
<comment type="caution">
    <text evidence="2">The sequence shown here is derived from an EMBL/GenBank/DDBJ whole genome shotgun (WGS) entry which is preliminary data.</text>
</comment>
<evidence type="ECO:0000313" key="3">
    <source>
        <dbReference type="Proteomes" id="UP000789508"/>
    </source>
</evidence>